<proteinExistence type="predicted"/>
<organism evidence="2 3">
    <name type="scientific">Chryseobacterium oncorhynchi</name>
    <dbReference type="NCBI Taxonomy" id="741074"/>
    <lineage>
        <taxon>Bacteria</taxon>
        <taxon>Pseudomonadati</taxon>
        <taxon>Bacteroidota</taxon>
        <taxon>Flavobacteriia</taxon>
        <taxon>Flavobacteriales</taxon>
        <taxon>Weeksellaceae</taxon>
        <taxon>Chryseobacterium group</taxon>
        <taxon>Chryseobacterium</taxon>
    </lineage>
</organism>
<name>A0A316WHY8_9FLAO</name>
<gene>
    <name evidence="2" type="ORF">C1638_020775</name>
</gene>
<protein>
    <submittedName>
        <fullName evidence="2">Uncharacterized protein</fullName>
    </submittedName>
</protein>
<keyword evidence="3" id="KW-1185">Reference proteome</keyword>
<sequence length="99" mass="11379">MNIIINAMPVLKHGCMRQGATGKDGFKNYIMNKELILEKLNKFRQLLEVDKELAKQIKLKSDDELAQNGTNQTDLDNKIQSHTKEIKELEELILSIELL</sequence>
<dbReference type="EMBL" id="PPEI02000009">
    <property type="protein sequence ID" value="PWN60003.1"/>
    <property type="molecule type" value="Genomic_DNA"/>
</dbReference>
<reference evidence="2" key="1">
    <citation type="submission" date="2018-04" db="EMBL/GenBank/DDBJ databases">
        <title>Draft Genome Sequences of Chryseobacterium lactis NCTC11390T isolated from milk, Chryseobacterium oncorhynchi 701B-08T from rainbow trout, and Chryseobacterium viscerum 687B-08T from diseased fish.</title>
        <authorList>
            <person name="Jeong J.-J."/>
            <person name="Lee Y.J."/>
            <person name="Pathiraja D."/>
            <person name="Park B."/>
            <person name="Choi I.-G."/>
            <person name="Kim K.D."/>
        </authorList>
    </citation>
    <scope>NUCLEOTIDE SEQUENCE [LARGE SCALE GENOMIC DNA]</scope>
    <source>
        <strain evidence="2">701B-08</strain>
    </source>
</reference>
<evidence type="ECO:0000313" key="2">
    <source>
        <dbReference type="EMBL" id="PWN60003.1"/>
    </source>
</evidence>
<dbReference type="AlphaFoldDB" id="A0A316WHY8"/>
<accession>A0A316WHY8</accession>
<evidence type="ECO:0000313" key="3">
    <source>
        <dbReference type="Proteomes" id="UP000236182"/>
    </source>
</evidence>
<dbReference type="Proteomes" id="UP000236182">
    <property type="component" value="Unassembled WGS sequence"/>
</dbReference>
<feature type="coiled-coil region" evidence="1">
    <location>
        <begin position="72"/>
        <end position="99"/>
    </location>
</feature>
<keyword evidence="1" id="KW-0175">Coiled coil</keyword>
<evidence type="ECO:0000256" key="1">
    <source>
        <dbReference type="SAM" id="Coils"/>
    </source>
</evidence>
<comment type="caution">
    <text evidence="2">The sequence shown here is derived from an EMBL/GenBank/DDBJ whole genome shotgun (WGS) entry which is preliminary data.</text>
</comment>